<feature type="compositionally biased region" description="Low complexity" evidence="1">
    <location>
        <begin position="117"/>
        <end position="131"/>
    </location>
</feature>
<dbReference type="Proteomes" id="UP001190700">
    <property type="component" value="Unassembled WGS sequence"/>
</dbReference>
<evidence type="ECO:0000313" key="2">
    <source>
        <dbReference type="EMBL" id="KAK3257040.1"/>
    </source>
</evidence>
<dbReference type="EMBL" id="LGRX02021104">
    <property type="protein sequence ID" value="KAK3257040.1"/>
    <property type="molecule type" value="Genomic_DNA"/>
</dbReference>
<proteinExistence type="predicted"/>
<comment type="caution">
    <text evidence="2">The sequence shown here is derived from an EMBL/GenBank/DDBJ whole genome shotgun (WGS) entry which is preliminary data.</text>
</comment>
<accession>A0AAE0FCB7</accession>
<gene>
    <name evidence="2" type="ORF">CYMTET_33856</name>
</gene>
<keyword evidence="3" id="KW-1185">Reference proteome</keyword>
<feature type="compositionally biased region" description="Low complexity" evidence="1">
    <location>
        <begin position="153"/>
        <end position="171"/>
    </location>
</feature>
<feature type="region of interest" description="Disordered" evidence="1">
    <location>
        <begin position="92"/>
        <end position="198"/>
    </location>
</feature>
<sequence length="358" mass="39808">MEYITGALLLVPDALSRRPDFRDKDVREGLREAGVLDPVSDLPTNPLSTLDTEEFFEVMPPPSRPSWAEEIDSWLAAVDTLVEAEEAALNATDALPPLRGPVHSANTAPGKIPSLATPTTGKGSSPTTQPSPVYPTESQPVSAPPHSVDEGGSLPSQQPPLQTTPTQPAATGAESPPGQISQRAPAARQRAATGKWVKKESTLPANRQYWRMRKDFFDKYQRHLGTKFDVDACCDHGGQNRMVDRYWSDCLNESWQGLHVWYHITSSHLAIEEVLKKYVEEWRKDPTGTSAVFVLPDLQSHLPQWHKVFRMAVMQIMDVVPTHDGQGEPVQFFESSDGRLHDLLWPVLVVYARPSRPR</sequence>
<protein>
    <submittedName>
        <fullName evidence="2">Uncharacterized protein</fullName>
    </submittedName>
</protein>
<feature type="compositionally biased region" description="Low complexity" evidence="1">
    <location>
        <begin position="182"/>
        <end position="192"/>
    </location>
</feature>
<evidence type="ECO:0000313" key="3">
    <source>
        <dbReference type="Proteomes" id="UP001190700"/>
    </source>
</evidence>
<dbReference type="AlphaFoldDB" id="A0AAE0FCB7"/>
<feature type="non-terminal residue" evidence="2">
    <location>
        <position position="358"/>
    </location>
</feature>
<reference evidence="2 3" key="1">
    <citation type="journal article" date="2015" name="Genome Biol. Evol.">
        <title>Comparative Genomics of a Bacterivorous Green Alga Reveals Evolutionary Causalities and Consequences of Phago-Mixotrophic Mode of Nutrition.</title>
        <authorList>
            <person name="Burns J.A."/>
            <person name="Paasch A."/>
            <person name="Narechania A."/>
            <person name="Kim E."/>
        </authorList>
    </citation>
    <scope>NUCLEOTIDE SEQUENCE [LARGE SCALE GENOMIC DNA]</scope>
    <source>
        <strain evidence="2 3">PLY_AMNH</strain>
    </source>
</reference>
<organism evidence="2 3">
    <name type="scientific">Cymbomonas tetramitiformis</name>
    <dbReference type="NCBI Taxonomy" id="36881"/>
    <lineage>
        <taxon>Eukaryota</taxon>
        <taxon>Viridiplantae</taxon>
        <taxon>Chlorophyta</taxon>
        <taxon>Pyramimonadophyceae</taxon>
        <taxon>Pyramimonadales</taxon>
        <taxon>Pyramimonadaceae</taxon>
        <taxon>Cymbomonas</taxon>
    </lineage>
</organism>
<name>A0AAE0FCB7_9CHLO</name>
<evidence type="ECO:0000256" key="1">
    <source>
        <dbReference type="SAM" id="MobiDB-lite"/>
    </source>
</evidence>